<feature type="signal peptide" evidence="2">
    <location>
        <begin position="1"/>
        <end position="20"/>
    </location>
</feature>
<dbReference type="GeneID" id="43595480"/>
<accession>A0A370TS03</accession>
<evidence type="ECO:0000313" key="4">
    <source>
        <dbReference type="Proteomes" id="UP000254866"/>
    </source>
</evidence>
<reference evidence="3 4" key="1">
    <citation type="journal article" date="2018" name="IMA Fungus">
        <title>IMA Genome-F 9: Draft genome sequence of Annulohypoxylon stygium, Aspergillus mulundensis, Berkeleyomyces basicola (syn. Thielaviopsis basicola), Ceratocystis smalleyi, two Cercospora beticola strains, Coleophoma cylindrospora, Fusarium fracticaudum, Phialophora cf. hyalina, and Morchella septimelata.</title>
        <authorList>
            <person name="Wingfield B.D."/>
            <person name="Bills G.F."/>
            <person name="Dong Y."/>
            <person name="Huang W."/>
            <person name="Nel W.J."/>
            <person name="Swalarsk-Parry B.S."/>
            <person name="Vaghefi N."/>
            <person name="Wilken P.M."/>
            <person name="An Z."/>
            <person name="de Beer Z.W."/>
            <person name="De Vos L."/>
            <person name="Chen L."/>
            <person name="Duong T.A."/>
            <person name="Gao Y."/>
            <person name="Hammerbacher A."/>
            <person name="Kikkert J.R."/>
            <person name="Li Y."/>
            <person name="Li H."/>
            <person name="Li K."/>
            <person name="Li Q."/>
            <person name="Liu X."/>
            <person name="Ma X."/>
            <person name="Naidoo K."/>
            <person name="Pethybridge S.J."/>
            <person name="Sun J."/>
            <person name="Steenkamp E.T."/>
            <person name="van der Nest M.A."/>
            <person name="van Wyk S."/>
            <person name="Wingfield M.J."/>
            <person name="Xiong C."/>
            <person name="Yue Q."/>
            <person name="Zhang X."/>
        </authorList>
    </citation>
    <scope>NUCLEOTIDE SEQUENCE [LARGE SCALE GENOMIC DNA]</scope>
    <source>
        <strain evidence="3 4">BP 5553</strain>
    </source>
</reference>
<feature type="compositionally biased region" description="Low complexity" evidence="1">
    <location>
        <begin position="123"/>
        <end position="178"/>
    </location>
</feature>
<dbReference type="OrthoDB" id="5234364at2759"/>
<evidence type="ECO:0000313" key="3">
    <source>
        <dbReference type="EMBL" id="RDL38291.1"/>
    </source>
</evidence>
<evidence type="ECO:0000256" key="2">
    <source>
        <dbReference type="SAM" id="SignalP"/>
    </source>
</evidence>
<dbReference type="EMBL" id="NPIC01000002">
    <property type="protein sequence ID" value="RDL38291.1"/>
    <property type="molecule type" value="Genomic_DNA"/>
</dbReference>
<keyword evidence="4" id="KW-1185">Reference proteome</keyword>
<evidence type="ECO:0000256" key="1">
    <source>
        <dbReference type="SAM" id="MobiDB-lite"/>
    </source>
</evidence>
<dbReference type="RefSeq" id="XP_031870947.1">
    <property type="nucleotide sequence ID" value="XM_032011254.1"/>
</dbReference>
<keyword evidence="2" id="KW-0732">Signal</keyword>
<sequence>MVRLFNAICLLGLAATAAAGQYTQYDQETQMRDAKCGNDCFFQFFTNKCNADNPACGCTLHDMRQNYFCCLAKNCAPHVLPDSIERSSANCIAYKLPFGPFDAEAICGIKLPASTTSVPPAPKSTSSPGSTPAASSSDSTPSASSSSSAVGSSTAAPASTMATSSNAPASATTGGSSVNATTSAGAAGTTVPVKAGGSRTTLQSVPVVLGLGALVAALM</sequence>
<proteinExistence type="predicted"/>
<feature type="chain" id="PRO_5016802294" description="Extracellular membrane protein CFEM domain-containing protein" evidence="2">
    <location>
        <begin position="21"/>
        <end position="219"/>
    </location>
</feature>
<dbReference type="AlphaFoldDB" id="A0A370TS03"/>
<organism evidence="3 4">
    <name type="scientific">Venustampulla echinocandica</name>
    <dbReference type="NCBI Taxonomy" id="2656787"/>
    <lineage>
        <taxon>Eukaryota</taxon>
        <taxon>Fungi</taxon>
        <taxon>Dikarya</taxon>
        <taxon>Ascomycota</taxon>
        <taxon>Pezizomycotina</taxon>
        <taxon>Leotiomycetes</taxon>
        <taxon>Helotiales</taxon>
        <taxon>Pleuroascaceae</taxon>
        <taxon>Venustampulla</taxon>
    </lineage>
</organism>
<feature type="region of interest" description="Disordered" evidence="1">
    <location>
        <begin position="116"/>
        <end position="178"/>
    </location>
</feature>
<dbReference type="Proteomes" id="UP000254866">
    <property type="component" value="Unassembled WGS sequence"/>
</dbReference>
<comment type="caution">
    <text evidence="3">The sequence shown here is derived from an EMBL/GenBank/DDBJ whole genome shotgun (WGS) entry which is preliminary data.</text>
</comment>
<gene>
    <name evidence="3" type="ORF">BP5553_02631</name>
</gene>
<protein>
    <recommendedName>
        <fullName evidence="5">Extracellular membrane protein CFEM domain-containing protein</fullName>
    </recommendedName>
</protein>
<name>A0A370TS03_9HELO</name>
<evidence type="ECO:0008006" key="5">
    <source>
        <dbReference type="Google" id="ProtNLM"/>
    </source>
</evidence>